<keyword evidence="4" id="KW-1185">Reference proteome</keyword>
<comment type="caution">
    <text evidence="3">The sequence shown here is derived from an EMBL/GenBank/DDBJ whole genome shotgun (WGS) entry which is preliminary data.</text>
</comment>
<organism evidence="3 4">
    <name type="scientific">Pseudolactococcus insecticola</name>
    <dbReference type="NCBI Taxonomy" id="2709158"/>
    <lineage>
        <taxon>Bacteria</taxon>
        <taxon>Bacillati</taxon>
        <taxon>Bacillota</taxon>
        <taxon>Bacilli</taxon>
        <taxon>Lactobacillales</taxon>
        <taxon>Streptococcaceae</taxon>
        <taxon>Pseudolactococcus</taxon>
    </lineage>
</organism>
<evidence type="ECO:0000259" key="2">
    <source>
        <dbReference type="Pfam" id="PF18885"/>
    </source>
</evidence>
<comment type="subcellular location">
    <subcellularLocation>
        <location evidence="1">Cell envelope</location>
    </subcellularLocation>
</comment>
<dbReference type="Pfam" id="PF18885">
    <property type="entry name" value="DUF5648"/>
    <property type="match status" value="1"/>
</dbReference>
<dbReference type="AlphaFoldDB" id="A0A6A0B592"/>
<dbReference type="RefSeq" id="WP_172355895.1">
    <property type="nucleotide sequence ID" value="NZ_BLLH01000003.1"/>
</dbReference>
<dbReference type="GO" id="GO:0030313">
    <property type="term" value="C:cell envelope"/>
    <property type="evidence" value="ECO:0007669"/>
    <property type="project" value="UniProtKB-SubCell"/>
</dbReference>
<sequence>MKNSIKVALGLSAVLVAGDLFVGETKTFASVVGSQGMYRVYNKNSGEHFYTASVAEKNNLVKLGWKYEGIGWNAPTSSNTPVYRVYNKNAGDHHYTTDKGEKDALVKLGWKYEGIGWYSDDAKGVKLLRAYNPNAKAGSHNYTANAAEQKMLVSVGWRNEGTAWYGLKTSVPATKTPYIPVTKTVNKTVNVSDTGETLAATTGYTKVSSKATTVSTTAKNGDVTKTVTTTVTWHKPVTKTVNKTVNVSDTGETLTATTGYTKISSKATTVSTTAKNGDVTKTVTTTVTWHKPVTKTVNKTVNVSDTGETLTATTGYTKISSKATTTSTTAKNGDITKTVTTTVTWHKPVTKTVNKTVNVSDTGETLAATTGYTKVSSKSITVSTTAKNGDVTKTVTTTVTWHKPVTKTVNKTVNVSDTGETLTSTTGYKKVLSKATTVSTTAKNGDVTKTVTTTVTWHKPVTKTVNKTVNVSDTGETLAATTGYTKISSKATTVSTTAKNGDVTKTVTTTVTWHKPVTKTVNKTVNVSDTNETLAATTGYTKISSKATTASTTAKNGDVTKTVTTTVTWHKPVTKTVNKTVNVSDTGETLTSTTGYTKVSSKSTTVSTTAKNGDVTKTVTTTVTWHKLFIVAYNSNGGSTTPASQTITSGTSITAPTAPTKFAYTFVGWKRSDDNAIVQAGVSFTPTANTTLTAQWTAPTTITSPYNGTNNINTAGKNVYYKFTPRTSGSYTILSTGSVDSYVTLYDASGTEISSDDDSNGSFNFKLTANLTSGTTYYYVAKLYNPNATGSYSINLNQGVTVSYNANGGSAAPASQTVGNGSSVILSTDAPTKDSSSTGYKFLGWSTSSSATSASYSAGATISNVTSDITLYAVWQSYAKVTFTSAEKNTINANNTKLASLRARETALNGNYYQTQPSASGATTYVTGKLTPTAVQLAVDWLNYYRNLSGMGNVSNTQTLTDIAQVTASVESYMRVMTHSLSYNYPNKPAAISDADWSTANTGASSSNLYSYGLGGGATIESLMNGWFTDSNNAMGGAASVGHRQTMLGDVTGVGFGTAPNSSALYMQDMGYARSSSKILSVPGNSLFSVQDATDIKNKCSIDFGSNSGYSFTSLPTVTIKNNSQNITVNAESVTDTSMYSRLGGDSITFSIPNSLPLAADNSYTITVNLGSSTYSYTFKLYDNTKSY</sequence>
<dbReference type="Gene3D" id="2.60.40.4270">
    <property type="entry name" value="Listeria-Bacteroides repeat domain"/>
    <property type="match status" value="2"/>
</dbReference>
<dbReference type="Pfam" id="PF09479">
    <property type="entry name" value="Flg_new"/>
    <property type="match status" value="2"/>
</dbReference>
<dbReference type="SUPFAM" id="SSF55797">
    <property type="entry name" value="PR-1-like"/>
    <property type="match status" value="1"/>
</dbReference>
<reference evidence="3 4" key="1">
    <citation type="submission" date="2020-02" db="EMBL/GenBank/DDBJ databases">
        <title>Draft genome sequence of Lactococcus sp. Hs20B0-1.</title>
        <authorList>
            <person name="Noda S."/>
            <person name="Yuki M."/>
            <person name="Ohkuma M."/>
        </authorList>
    </citation>
    <scope>NUCLEOTIDE SEQUENCE [LARGE SCALE GENOMIC DNA]</scope>
    <source>
        <strain evidence="3 4">Hs20B0-1</strain>
    </source>
</reference>
<evidence type="ECO:0000256" key="1">
    <source>
        <dbReference type="ARBA" id="ARBA00004196"/>
    </source>
</evidence>
<dbReference type="EMBL" id="BLLH01000003">
    <property type="protein sequence ID" value="GFH40392.1"/>
    <property type="molecule type" value="Genomic_DNA"/>
</dbReference>
<dbReference type="InterPro" id="IPR035940">
    <property type="entry name" value="CAP_sf"/>
</dbReference>
<evidence type="ECO:0000313" key="4">
    <source>
        <dbReference type="Proteomes" id="UP000475928"/>
    </source>
</evidence>
<gene>
    <name evidence="3" type="ORF">Hs20B_07900</name>
</gene>
<dbReference type="InterPro" id="IPR042229">
    <property type="entry name" value="Listeria/Bacterioides_rpt_sf"/>
</dbReference>
<feature type="domain" description="DUF5648" evidence="2">
    <location>
        <begin position="37"/>
        <end position="166"/>
    </location>
</feature>
<dbReference type="InterPro" id="IPR043708">
    <property type="entry name" value="DUF5648"/>
</dbReference>
<name>A0A6A0B592_9LACT</name>
<protein>
    <recommendedName>
        <fullName evidence="2">DUF5648 domain-containing protein</fullName>
    </recommendedName>
</protein>
<evidence type="ECO:0000313" key="3">
    <source>
        <dbReference type="EMBL" id="GFH40392.1"/>
    </source>
</evidence>
<dbReference type="InterPro" id="IPR013378">
    <property type="entry name" value="InlB-like_B-rpt"/>
</dbReference>
<proteinExistence type="predicted"/>
<dbReference type="Proteomes" id="UP000475928">
    <property type="component" value="Unassembled WGS sequence"/>
</dbReference>
<dbReference type="Gene3D" id="3.40.33.10">
    <property type="entry name" value="CAP"/>
    <property type="match status" value="1"/>
</dbReference>
<accession>A0A6A0B592</accession>